<dbReference type="Pfam" id="PF12955">
    <property type="entry name" value="Vps3844_C"/>
    <property type="match status" value="1"/>
</dbReference>
<keyword evidence="3" id="KW-0732">Signal</keyword>
<evidence type="ECO:0000313" key="6">
    <source>
        <dbReference type="Proteomes" id="UP000311382"/>
    </source>
</evidence>
<keyword evidence="2" id="KW-1133">Transmembrane helix</keyword>
<name>A0A5C5G0U7_9BASI</name>
<gene>
    <name evidence="5" type="ORF">DMC30DRAFT_392837</name>
</gene>
<organism evidence="5 6">
    <name type="scientific">Rhodotorula diobovata</name>
    <dbReference type="NCBI Taxonomy" id="5288"/>
    <lineage>
        <taxon>Eukaryota</taxon>
        <taxon>Fungi</taxon>
        <taxon>Dikarya</taxon>
        <taxon>Basidiomycota</taxon>
        <taxon>Pucciniomycotina</taxon>
        <taxon>Microbotryomycetes</taxon>
        <taxon>Sporidiobolales</taxon>
        <taxon>Sporidiobolaceae</taxon>
        <taxon>Rhodotorula</taxon>
    </lineage>
</organism>
<evidence type="ECO:0000313" key="5">
    <source>
        <dbReference type="EMBL" id="TNY22186.1"/>
    </source>
</evidence>
<reference evidence="5 6" key="1">
    <citation type="submission" date="2019-03" db="EMBL/GenBank/DDBJ databases">
        <title>Rhodosporidium diobovatum UCD-FST 08-225 genome sequencing, assembly, and annotation.</title>
        <authorList>
            <person name="Fakankun I.U."/>
            <person name="Fristensky B."/>
            <person name="Levin D.B."/>
        </authorList>
    </citation>
    <scope>NUCLEOTIDE SEQUENCE [LARGE SCALE GENOMIC DNA]</scope>
    <source>
        <strain evidence="5 6">UCD-FST 08-225</strain>
    </source>
</reference>
<evidence type="ECO:0000256" key="2">
    <source>
        <dbReference type="SAM" id="Phobius"/>
    </source>
</evidence>
<accession>A0A5C5G0U7</accession>
<proteinExistence type="predicted"/>
<dbReference type="Proteomes" id="UP000311382">
    <property type="component" value="Unassembled WGS sequence"/>
</dbReference>
<evidence type="ECO:0000256" key="1">
    <source>
        <dbReference type="SAM" id="MobiDB-lite"/>
    </source>
</evidence>
<comment type="caution">
    <text evidence="5">The sequence shown here is derived from an EMBL/GenBank/DDBJ whole genome shotgun (WGS) entry which is preliminary data.</text>
</comment>
<sequence>MLLGTLTAALVAAPLGALAGSAHPQLYLSPSPPRLHHSLVLDAPQTNAVLASHLGVSHHLPLPTAKGAQGRAWEVALDDSPLARSPDHARIVVILECPKSGCDDALPLDVLSAASPPLSLPALPSHSYLAALSLHLHRLADSLGLDPESQNPAIQGLQDLVDQGIKTVAGWQGWVGDELARWIGYHGDNSARVNKVRPAVEPPARGSGIVDDLDLLADESSKQLVLELDKVAALADGVSSSSSRSGASDSGPQGLDDAPKVVVIHLKGLKDIAAKHALSSPTYQRATALVRATLSGALSSLSARLSDSDPTVMLLALPPHAQPLLRKREAWLKPFEARSIAAASRRYGSGGASAVPGAQQHKKRSVFSPRAAEDDDSSDEDKKEPSLVVPAGKTCFESLSALNNATAACLGRGRGVRGISTRQLRDGQTECWVCECHVTEDDEGRRTRWAGEGCEKKDVSGSAILLAGTTLFLALLIAGSVALLYRIGDVPLPGTLSAVSGMGPAGAKRD</sequence>
<evidence type="ECO:0000259" key="4">
    <source>
        <dbReference type="Pfam" id="PF12955"/>
    </source>
</evidence>
<dbReference type="GO" id="GO:0005783">
    <property type="term" value="C:endoplasmic reticulum"/>
    <property type="evidence" value="ECO:0007669"/>
    <property type="project" value="TreeGrafter"/>
</dbReference>
<keyword evidence="2" id="KW-0812">Transmembrane</keyword>
<keyword evidence="6" id="KW-1185">Reference proteome</keyword>
<dbReference type="InterPro" id="IPR024382">
    <property type="entry name" value="Vps3844_C"/>
</dbReference>
<keyword evidence="2" id="KW-0472">Membrane</keyword>
<feature type="region of interest" description="Disordered" evidence="1">
    <location>
        <begin position="348"/>
        <end position="386"/>
    </location>
</feature>
<feature type="chain" id="PRO_5022824466" description="Vacuolar sorting protein Vps3844 C-terminal domain-containing protein" evidence="3">
    <location>
        <begin position="20"/>
        <end position="510"/>
    </location>
</feature>
<dbReference type="STRING" id="5288.A0A5C5G0U7"/>
<protein>
    <recommendedName>
        <fullName evidence="4">Vacuolar sorting protein Vps3844 C-terminal domain-containing protein</fullName>
    </recommendedName>
</protein>
<dbReference type="PANTHER" id="PTHR36853:SF1">
    <property type="entry name" value="DUF3844 DOMAIN-CONTAINING PROTEIN"/>
    <property type="match status" value="1"/>
</dbReference>
<feature type="transmembrane region" description="Helical" evidence="2">
    <location>
        <begin position="463"/>
        <end position="485"/>
    </location>
</feature>
<feature type="signal peptide" evidence="3">
    <location>
        <begin position="1"/>
        <end position="19"/>
    </location>
</feature>
<dbReference type="PANTHER" id="PTHR36853">
    <property type="entry name" value="EXPRESSED PROTEIN"/>
    <property type="match status" value="1"/>
</dbReference>
<evidence type="ECO:0000256" key="3">
    <source>
        <dbReference type="SAM" id="SignalP"/>
    </source>
</evidence>
<dbReference type="OrthoDB" id="5583277at2759"/>
<feature type="domain" description="Vacuolar sorting protein Vps3844 C-terminal" evidence="4">
    <location>
        <begin position="395"/>
        <end position="498"/>
    </location>
</feature>
<dbReference type="AlphaFoldDB" id="A0A5C5G0U7"/>
<dbReference type="InterPro" id="IPR053065">
    <property type="entry name" value="Archenteron_Induction-Rel"/>
</dbReference>
<dbReference type="EMBL" id="SOZI01000029">
    <property type="protein sequence ID" value="TNY22186.1"/>
    <property type="molecule type" value="Genomic_DNA"/>
</dbReference>